<dbReference type="Pfam" id="PF13843">
    <property type="entry name" value="DDE_Tnp_1_7"/>
    <property type="match status" value="1"/>
</dbReference>
<feature type="domain" description="PiggyBac transposable element-derived protein" evidence="1">
    <location>
        <begin position="2"/>
        <end position="98"/>
    </location>
</feature>
<dbReference type="EMBL" id="JANEYF010004447">
    <property type="protein sequence ID" value="KAJ8931166.1"/>
    <property type="molecule type" value="Genomic_DNA"/>
</dbReference>
<name>A0AAV8WZX0_9CUCU</name>
<evidence type="ECO:0000313" key="3">
    <source>
        <dbReference type="Proteomes" id="UP001162156"/>
    </source>
</evidence>
<accession>A0AAV8WZX0</accession>
<dbReference type="InterPro" id="IPR029526">
    <property type="entry name" value="PGBD"/>
</dbReference>
<reference evidence="2" key="1">
    <citation type="journal article" date="2023" name="Insect Mol. Biol.">
        <title>Genome sequencing provides insights into the evolution of gene families encoding plant cell wall-degrading enzymes in longhorned beetles.</title>
        <authorList>
            <person name="Shin N.R."/>
            <person name="Okamura Y."/>
            <person name="Kirsch R."/>
            <person name="Pauchet Y."/>
        </authorList>
    </citation>
    <scope>NUCLEOTIDE SEQUENCE</scope>
    <source>
        <strain evidence="2">RBIC_L_NR</strain>
    </source>
</reference>
<keyword evidence="3" id="KW-1185">Reference proteome</keyword>
<proteinExistence type="predicted"/>
<dbReference type="AlphaFoldDB" id="A0AAV8WZX0"/>
<comment type="caution">
    <text evidence="2">The sequence shown here is derived from an EMBL/GenBank/DDBJ whole genome shotgun (WGS) entry which is preliminary data.</text>
</comment>
<sequence length="105" mass="12553">MKRGEHCWPRKKRVYVSKWKDKRSVLKITTKSQARLTSVANRFGKEKIKPAEVATYNCNMVGIDSCNQMTATYSSRKTMRWYKKVMSYLLDVTTWNAFYLYRKYC</sequence>
<organism evidence="2 3">
    <name type="scientific">Rhamnusium bicolor</name>
    <dbReference type="NCBI Taxonomy" id="1586634"/>
    <lineage>
        <taxon>Eukaryota</taxon>
        <taxon>Metazoa</taxon>
        <taxon>Ecdysozoa</taxon>
        <taxon>Arthropoda</taxon>
        <taxon>Hexapoda</taxon>
        <taxon>Insecta</taxon>
        <taxon>Pterygota</taxon>
        <taxon>Neoptera</taxon>
        <taxon>Endopterygota</taxon>
        <taxon>Coleoptera</taxon>
        <taxon>Polyphaga</taxon>
        <taxon>Cucujiformia</taxon>
        <taxon>Chrysomeloidea</taxon>
        <taxon>Cerambycidae</taxon>
        <taxon>Lepturinae</taxon>
        <taxon>Rhagiini</taxon>
        <taxon>Rhamnusium</taxon>
    </lineage>
</organism>
<evidence type="ECO:0000259" key="1">
    <source>
        <dbReference type="Pfam" id="PF13843"/>
    </source>
</evidence>
<dbReference type="Proteomes" id="UP001162156">
    <property type="component" value="Unassembled WGS sequence"/>
</dbReference>
<evidence type="ECO:0000313" key="2">
    <source>
        <dbReference type="EMBL" id="KAJ8931166.1"/>
    </source>
</evidence>
<gene>
    <name evidence="2" type="ORF">NQ314_015960</name>
</gene>
<protein>
    <recommendedName>
        <fullName evidence="1">PiggyBac transposable element-derived protein domain-containing protein</fullName>
    </recommendedName>
</protein>
<dbReference type="PANTHER" id="PTHR46599:SF3">
    <property type="entry name" value="PIGGYBAC TRANSPOSABLE ELEMENT-DERIVED PROTEIN 4"/>
    <property type="match status" value="1"/>
</dbReference>
<dbReference type="PANTHER" id="PTHR46599">
    <property type="entry name" value="PIGGYBAC TRANSPOSABLE ELEMENT-DERIVED PROTEIN 4"/>
    <property type="match status" value="1"/>
</dbReference>